<reference evidence="1" key="1">
    <citation type="submission" date="2021-05" db="EMBL/GenBank/DDBJ databases">
        <authorList>
            <person name="Scholz U."/>
            <person name="Mascher M."/>
            <person name="Fiebig A."/>
        </authorList>
    </citation>
    <scope>NUCLEOTIDE SEQUENCE [LARGE SCALE GENOMIC DNA]</scope>
</reference>
<keyword evidence="2" id="KW-1185">Reference proteome</keyword>
<name>A0ACD5TSK0_AVESA</name>
<evidence type="ECO:0000313" key="1">
    <source>
        <dbReference type="EnsemblPlants" id="AVESA.00010b.r2.1CG0119260.1.CDS"/>
    </source>
</evidence>
<dbReference type="EnsemblPlants" id="AVESA.00010b.r2.1CG0119260.1">
    <property type="protein sequence ID" value="AVESA.00010b.r2.1CG0119260.1.CDS"/>
    <property type="gene ID" value="AVESA.00010b.r2.1CG0119260"/>
</dbReference>
<protein>
    <submittedName>
        <fullName evidence="1">Uncharacterized protein</fullName>
    </submittedName>
</protein>
<proteinExistence type="predicted"/>
<evidence type="ECO:0000313" key="2">
    <source>
        <dbReference type="Proteomes" id="UP001732700"/>
    </source>
</evidence>
<sequence length="320" mass="35629">MAIAVARASYCPVIPFRLLPRVENLEIYKIQPLTRRESKGQERDSSLPVVGREGVAAPEEDGGVVTRRRVAGVTIDLDVLDCPVCCHPLRPPVFQCTVGHIICSSCLEKLQDNGKCYLCSLRMVYSRCHMVEHIIESIKVACSNSNLGCTARMTYYQKEDHEKGCRHAPCFCPEDGCSFSGSTMMLLDHFSISHKWQSVKVTYNMRLAFCLQVGTSMVLVGDDGHLFLVQVVIYSFDALLLVCCIQPHNTGSTFKCSLKLSRHQPRYSQAKKFLMRSTNLRDGIPGESLRLMALKELFSNTGASATAKVGMVLELEITPQ</sequence>
<organism evidence="1 2">
    <name type="scientific">Avena sativa</name>
    <name type="common">Oat</name>
    <dbReference type="NCBI Taxonomy" id="4498"/>
    <lineage>
        <taxon>Eukaryota</taxon>
        <taxon>Viridiplantae</taxon>
        <taxon>Streptophyta</taxon>
        <taxon>Embryophyta</taxon>
        <taxon>Tracheophyta</taxon>
        <taxon>Spermatophyta</taxon>
        <taxon>Magnoliopsida</taxon>
        <taxon>Liliopsida</taxon>
        <taxon>Poales</taxon>
        <taxon>Poaceae</taxon>
        <taxon>BOP clade</taxon>
        <taxon>Pooideae</taxon>
        <taxon>Poodae</taxon>
        <taxon>Poeae</taxon>
        <taxon>Poeae Chloroplast Group 1 (Aveneae type)</taxon>
        <taxon>Aveninae</taxon>
        <taxon>Avena</taxon>
    </lineage>
</organism>
<accession>A0ACD5TSK0</accession>
<reference evidence="1" key="2">
    <citation type="submission" date="2025-09" db="UniProtKB">
        <authorList>
            <consortium name="EnsemblPlants"/>
        </authorList>
    </citation>
    <scope>IDENTIFICATION</scope>
</reference>
<dbReference type="Proteomes" id="UP001732700">
    <property type="component" value="Chromosome 1C"/>
</dbReference>